<dbReference type="Proteomes" id="UP001348265">
    <property type="component" value="Unassembled WGS sequence"/>
</dbReference>
<evidence type="ECO:0000313" key="1">
    <source>
        <dbReference type="EMBL" id="MEF3112576.1"/>
    </source>
</evidence>
<protein>
    <submittedName>
        <fullName evidence="1">Uncharacterized protein</fullName>
    </submittedName>
</protein>
<proteinExistence type="predicted"/>
<name>A0ABU7WM36_9ACTN</name>
<organism evidence="1 2">
    <name type="scientific">Streptomyces chrestomyceticus</name>
    <dbReference type="NCBI Taxonomy" id="68185"/>
    <lineage>
        <taxon>Bacteria</taxon>
        <taxon>Bacillati</taxon>
        <taxon>Actinomycetota</taxon>
        <taxon>Actinomycetes</taxon>
        <taxon>Kitasatosporales</taxon>
        <taxon>Streptomycetaceae</taxon>
        <taxon>Streptomyces</taxon>
    </lineage>
</organism>
<keyword evidence="2" id="KW-1185">Reference proteome</keyword>
<reference evidence="1 2" key="1">
    <citation type="submission" date="2023-08" db="EMBL/GenBank/DDBJ databases">
        <authorList>
            <person name="Sharma P."/>
            <person name="Verma V."/>
            <person name="Mohan M.K."/>
            <person name="Dubey A.K."/>
        </authorList>
    </citation>
    <scope>NUCLEOTIDE SEQUENCE [LARGE SCALE GENOMIC DNA]</scope>
    <source>
        <strain evidence="1 2">ADP4</strain>
    </source>
</reference>
<evidence type="ECO:0000313" key="2">
    <source>
        <dbReference type="Proteomes" id="UP001348265"/>
    </source>
</evidence>
<comment type="caution">
    <text evidence="1">The sequence shown here is derived from an EMBL/GenBank/DDBJ whole genome shotgun (WGS) entry which is preliminary data.</text>
</comment>
<accession>A0ABU7WM36</accession>
<dbReference type="RefSeq" id="WP_331785517.1">
    <property type="nucleotide sequence ID" value="NZ_JAVFKM010000002.1"/>
</dbReference>
<sequence length="53" mass="6047">MTFEVRGRWKATLPRPSPGWPGFDALRALTLEEEKRTVTREGSKSTMRVRDAA</sequence>
<gene>
    <name evidence="1" type="ORF">RB636_05085</name>
</gene>
<dbReference type="EMBL" id="JAVFKM010000002">
    <property type="protein sequence ID" value="MEF3112576.1"/>
    <property type="molecule type" value="Genomic_DNA"/>
</dbReference>